<gene>
    <name evidence="1" type="ORF">AWC14_26375</name>
</gene>
<dbReference type="AlphaFoldDB" id="A0A1X1Y4D4"/>
<evidence type="ECO:0000313" key="1">
    <source>
        <dbReference type="EMBL" id="ORW05929.1"/>
    </source>
</evidence>
<protein>
    <submittedName>
        <fullName evidence="1">Uncharacterized protein</fullName>
    </submittedName>
</protein>
<keyword evidence="2" id="KW-1185">Reference proteome</keyword>
<proteinExistence type="predicted"/>
<reference evidence="1 2" key="1">
    <citation type="submission" date="2016-01" db="EMBL/GenBank/DDBJ databases">
        <title>The new phylogeny of the genus Mycobacterium.</title>
        <authorList>
            <person name="Tarcisio F."/>
            <person name="Conor M."/>
            <person name="Antonella G."/>
            <person name="Elisabetta G."/>
            <person name="Giulia F.S."/>
            <person name="Sara T."/>
            <person name="Anna F."/>
            <person name="Clotilde B."/>
            <person name="Roberto B."/>
            <person name="Veronica D.S."/>
            <person name="Fabio R."/>
            <person name="Monica P."/>
            <person name="Olivier J."/>
            <person name="Enrico T."/>
            <person name="Nicola S."/>
        </authorList>
    </citation>
    <scope>NUCLEOTIDE SEQUENCE [LARGE SCALE GENOMIC DNA]</scope>
    <source>
        <strain evidence="1 2">DSM 45166</strain>
    </source>
</reference>
<dbReference type="RefSeq" id="WP_057003234.1">
    <property type="nucleotide sequence ID" value="NZ_LQPE01000076.1"/>
</dbReference>
<comment type="caution">
    <text evidence="1">The sequence shown here is derived from an EMBL/GenBank/DDBJ whole genome shotgun (WGS) entry which is preliminary data.</text>
</comment>
<evidence type="ECO:0000313" key="2">
    <source>
        <dbReference type="Proteomes" id="UP000193487"/>
    </source>
</evidence>
<sequence length="134" mass="15272">MPRNQGKRELIFMIPAEDKTEEELAHEAWLAIQRWRAKQEADLANALRNQALQSLNDTDLVTARELLQEAASKATDAKNLLQDASPEEIRDLDDFIRRCSSTAGWLSIRTDDDDAESARYLEGWDYENDAPPPD</sequence>
<accession>A0A1X1Y4D4</accession>
<dbReference type="EMBL" id="LQPE01000076">
    <property type="protein sequence ID" value="ORW05929.1"/>
    <property type="molecule type" value="Genomic_DNA"/>
</dbReference>
<name>A0A1X1Y4D4_9MYCO</name>
<dbReference type="Proteomes" id="UP000193487">
    <property type="component" value="Unassembled WGS sequence"/>
</dbReference>
<organism evidence="1 2">
    <name type="scientific">Mycobacterium kyorinense</name>
    <dbReference type="NCBI Taxonomy" id="487514"/>
    <lineage>
        <taxon>Bacteria</taxon>
        <taxon>Bacillati</taxon>
        <taxon>Actinomycetota</taxon>
        <taxon>Actinomycetes</taxon>
        <taxon>Mycobacteriales</taxon>
        <taxon>Mycobacteriaceae</taxon>
        <taxon>Mycobacterium</taxon>
    </lineage>
</organism>